<gene>
    <name evidence="1" type="ORF">EmuJ_000867200</name>
</gene>
<evidence type="ECO:0000313" key="2">
    <source>
        <dbReference type="Proteomes" id="UP000017246"/>
    </source>
</evidence>
<reference evidence="1" key="1">
    <citation type="journal article" date="2013" name="Nature">
        <title>The genomes of four tapeworm species reveal adaptations to parasitism.</title>
        <authorList>
            <person name="Tsai I.J."/>
            <person name="Zarowiecki M."/>
            <person name="Holroyd N."/>
            <person name="Garciarrubio A."/>
            <person name="Sanchez-Flores A."/>
            <person name="Brooks K.L."/>
            <person name="Tracey A."/>
            <person name="Bobes R.J."/>
            <person name="Fragoso G."/>
            <person name="Sciutto E."/>
            <person name="Aslett M."/>
            <person name="Beasley H."/>
            <person name="Bennett H.M."/>
            <person name="Cai J."/>
            <person name="Camicia F."/>
            <person name="Clark R."/>
            <person name="Cucher M."/>
            <person name="De Silva N."/>
            <person name="Day T.A."/>
            <person name="Deplazes P."/>
            <person name="Estrada K."/>
            <person name="Fernandez C."/>
            <person name="Holland P.W."/>
            <person name="Hou J."/>
            <person name="Hu S."/>
            <person name="Huckvale T."/>
            <person name="Hung S.S."/>
            <person name="Kamenetzky L."/>
            <person name="Keane J.A."/>
            <person name="Kiss F."/>
            <person name="Koziol U."/>
            <person name="Lambert O."/>
            <person name="Liu K."/>
            <person name="Luo X."/>
            <person name="Luo Y."/>
            <person name="Macchiaroli N."/>
            <person name="Nichol S."/>
            <person name="Paps J."/>
            <person name="Parkinson J."/>
            <person name="Pouchkina-Stantcheva N."/>
            <person name="Riddiford N."/>
            <person name="Rosenzvit M."/>
            <person name="Salinas G."/>
            <person name="Wasmuth J.D."/>
            <person name="Zamanian M."/>
            <person name="Zheng Y."/>
            <person name="Cai X."/>
            <person name="Soberon X."/>
            <person name="Olson P.D."/>
            <person name="Laclette J.P."/>
            <person name="Brehm K."/>
            <person name="Berriman M."/>
            <person name="Garciarrubio A."/>
            <person name="Bobes R.J."/>
            <person name="Fragoso G."/>
            <person name="Sanchez-Flores A."/>
            <person name="Estrada K."/>
            <person name="Cevallos M.A."/>
            <person name="Morett E."/>
            <person name="Gonzalez V."/>
            <person name="Portillo T."/>
            <person name="Ochoa-Leyva A."/>
            <person name="Jose M.V."/>
            <person name="Sciutto E."/>
            <person name="Landa A."/>
            <person name="Jimenez L."/>
            <person name="Valdes V."/>
            <person name="Carrero J.C."/>
            <person name="Larralde C."/>
            <person name="Morales-Montor J."/>
            <person name="Limon-Lason J."/>
            <person name="Soberon X."/>
            <person name="Laclette J.P."/>
        </authorList>
    </citation>
    <scope>NUCLEOTIDE SEQUENCE [LARGE SCALE GENOMIC DNA]</scope>
</reference>
<dbReference type="EMBL" id="LN902841">
    <property type="protein sequence ID" value="CDS41056.1"/>
    <property type="molecule type" value="Genomic_DNA"/>
</dbReference>
<dbReference type="Proteomes" id="UP000017246">
    <property type="component" value="Unassembled WGS sequence"/>
</dbReference>
<proteinExistence type="predicted"/>
<accession>A0A068Y8F1</accession>
<protein>
    <submittedName>
        <fullName evidence="1">Expressed protein</fullName>
    </submittedName>
</protein>
<dbReference type="AlphaFoldDB" id="A0A068Y8F1"/>
<name>A0A068Y8F1_ECHMU</name>
<reference evidence="1" key="2">
    <citation type="submission" date="2015-11" db="EMBL/GenBank/DDBJ databases">
        <authorList>
            <person name="Zhang Y."/>
            <person name="Guo Z."/>
        </authorList>
    </citation>
    <scope>NUCLEOTIDE SEQUENCE</scope>
</reference>
<organism evidence="1 2">
    <name type="scientific">Echinococcus multilocularis</name>
    <name type="common">Fox tapeworm</name>
    <dbReference type="NCBI Taxonomy" id="6211"/>
    <lineage>
        <taxon>Eukaryota</taxon>
        <taxon>Metazoa</taxon>
        <taxon>Spiralia</taxon>
        <taxon>Lophotrochozoa</taxon>
        <taxon>Platyhelminthes</taxon>
        <taxon>Cestoda</taxon>
        <taxon>Eucestoda</taxon>
        <taxon>Cyclophyllidea</taxon>
        <taxon>Taeniidae</taxon>
        <taxon>Echinococcus</taxon>
    </lineage>
</organism>
<evidence type="ECO:0000313" key="1">
    <source>
        <dbReference type="EMBL" id="CDS41056.1"/>
    </source>
</evidence>
<sequence>MQPTNKLHVHSTVPAACMILERLRGLRACHFYKTQLPLSILHFTNLLKHLLFTYVGVQGRKRGMRNIKDERTSAGLLEEGKKIVYQNVDEKQRHEQLEDA</sequence>
<keyword evidence="2" id="KW-1185">Reference proteome</keyword>